<dbReference type="OrthoDB" id="430294at2759"/>
<evidence type="ECO:0000313" key="3">
    <source>
        <dbReference type="Proteomes" id="UP000186817"/>
    </source>
</evidence>
<comment type="caution">
    <text evidence="2">The sequence shown here is derived from an EMBL/GenBank/DDBJ whole genome shotgun (WGS) entry which is preliminary data.</text>
</comment>
<protein>
    <submittedName>
        <fullName evidence="2">Uncharacterized protein</fullName>
    </submittedName>
</protein>
<dbReference type="AlphaFoldDB" id="A0A1Q9E3H2"/>
<sequence>MRAWRLLRSTLGREPCLGHKQILRSFAGSTPERSRRNRRRANRGADVWGEEDDDKQSKNFRQLRAFAQADFAKDAQDARESLRWHRKEVHHAQEVKDALVEVSSGAEESAARWWDAWDAEWDEGWDWEEKWRTAAGRSELVSKDDPRRPRGPLWSCEDGYQPVATLNHEELVAAIVSARNGQADELQWQALCRRAELVAMFMTPAELLTIARCVGERQSGQLRLLWKIAMLSVEHLGSFTVQDLACLANVYSSIDSVHHGMLNVVALVLASSDDERNLDHVLAADVLASFARAQYPLPLLLGEARKVLLRDSAELAPALALSALESFSSLEALDGELLAALLDRALPHSQSLQQTCATAAWAWQVLPLLEKVEVAAPVENVEHLMVRERPSISGRQAVERITATLRESLRSFDVRHLRFIQTGDTSYMCLAVSQKGQPSQLPSRQILASALLLTHQRTEAHSCLAAELVAASSGSMQPVWSAEQQVQWLRVAVEAAEAAPVSNAELVQPLLKSLPRLAPHLLIPEAAILASLFPRILTQYPTSEAALAETAVAVAQAVRPDLFRLRVHEARQVLHGYCSLMPVLKAQVNAEKILPEASQLFESILDGFPAKLKSESVFHRSGQGQGQPSAPELAAWCMLLSNTDLIRPLGEVPEGIWEVLASECQEALTAAGLGQESDFEMSGAAIAEQMLLSFLRKRGDHDWSILNPETPLGSMANAVQALWRRAVARDGELEDPMHEPPAIPGEDALRLRELMAQHGLELPEEVVICLRCSKEYAHSKGQRSSTCLASMVSALEYPSRRCRKRFMQHARTRFKSLLDQFQEALDDRLAHVACKRAHDELSQKLTGALVDGKTVCFEDEGALGAYTLKRLRARSRAVFEVLLAEDSGEILRCLLRKCSAATRECRQLRIASLGGGPAFDVVAILATLESLAEAMSQEPAVNSEGFDRCDLLCGIRCTVLDLAPAWSSAVAAVAEVSTEIWPRQEAEFVELIAPVDLRSSDCWEIIDMVCRADTVIASYVLHENEAAILSQNRLQGAFPQIFQHLPVGAPMIFLDATHRLWPVLVQTAEDVIPHEEYLKAIIPEGIGSHIHAALLLKSIGLPMLPGPTNCSAMETFAAHQQANQVRLKKLQLKSVNHGFDEGDGL</sequence>
<keyword evidence="3" id="KW-1185">Reference proteome</keyword>
<organism evidence="2 3">
    <name type="scientific">Symbiodinium microadriaticum</name>
    <name type="common">Dinoflagellate</name>
    <name type="synonym">Zooxanthella microadriatica</name>
    <dbReference type="NCBI Taxonomy" id="2951"/>
    <lineage>
        <taxon>Eukaryota</taxon>
        <taxon>Sar</taxon>
        <taxon>Alveolata</taxon>
        <taxon>Dinophyceae</taxon>
        <taxon>Suessiales</taxon>
        <taxon>Symbiodiniaceae</taxon>
        <taxon>Symbiodinium</taxon>
    </lineage>
</organism>
<evidence type="ECO:0000256" key="1">
    <source>
        <dbReference type="SAM" id="MobiDB-lite"/>
    </source>
</evidence>
<name>A0A1Q9E3H2_SYMMI</name>
<proteinExistence type="predicted"/>
<dbReference type="EMBL" id="LSRX01000276">
    <property type="protein sequence ID" value="OLQ01970.1"/>
    <property type="molecule type" value="Genomic_DNA"/>
</dbReference>
<feature type="region of interest" description="Disordered" evidence="1">
    <location>
        <begin position="28"/>
        <end position="54"/>
    </location>
</feature>
<dbReference type="Proteomes" id="UP000186817">
    <property type="component" value="Unassembled WGS sequence"/>
</dbReference>
<accession>A0A1Q9E3H2</accession>
<evidence type="ECO:0000313" key="2">
    <source>
        <dbReference type="EMBL" id="OLQ01970.1"/>
    </source>
</evidence>
<reference evidence="2 3" key="1">
    <citation type="submission" date="2016-02" db="EMBL/GenBank/DDBJ databases">
        <title>Genome analysis of coral dinoflagellate symbionts highlights evolutionary adaptations to a symbiotic lifestyle.</title>
        <authorList>
            <person name="Aranda M."/>
            <person name="Li Y."/>
            <person name="Liew Y.J."/>
            <person name="Baumgarten S."/>
            <person name="Simakov O."/>
            <person name="Wilson M."/>
            <person name="Piel J."/>
            <person name="Ashoor H."/>
            <person name="Bougouffa S."/>
            <person name="Bajic V.B."/>
            <person name="Ryu T."/>
            <person name="Ravasi T."/>
            <person name="Bayer T."/>
            <person name="Micklem G."/>
            <person name="Kim H."/>
            <person name="Bhak J."/>
            <person name="Lajeunesse T.C."/>
            <person name="Voolstra C.R."/>
        </authorList>
    </citation>
    <scope>NUCLEOTIDE SEQUENCE [LARGE SCALE GENOMIC DNA]</scope>
    <source>
        <strain evidence="2 3">CCMP2467</strain>
    </source>
</reference>
<gene>
    <name evidence="2" type="ORF">AK812_SmicGene15206</name>
</gene>